<evidence type="ECO:0000313" key="7">
    <source>
        <dbReference type="EMBL" id="AKQ03847.1"/>
    </source>
</evidence>
<reference evidence="7" key="1">
    <citation type="journal article" date="2015" name="ISME J.">
        <title>Aquifer environment selects for microbial species cohorts in sediment and groundwater.</title>
        <authorList>
            <person name="Hug L.A."/>
            <person name="Thomas B.C."/>
            <person name="Brown C.T."/>
            <person name="Frischkorn K.R."/>
            <person name="Williams K.H."/>
            <person name="Tringe S.G."/>
            <person name="Banfield J.F."/>
        </authorList>
    </citation>
    <scope>NUCLEOTIDE SEQUENCE</scope>
</reference>
<feature type="region of interest" description="Disordered" evidence="6">
    <location>
        <begin position="49"/>
        <end position="93"/>
    </location>
</feature>
<organism evidence="7">
    <name type="scientific">uncultured actinobacterium Rifle_16ft_4_minimus_38826</name>
    <dbReference type="NCBI Taxonomy" id="1665148"/>
    <lineage>
        <taxon>Bacteria</taxon>
        <taxon>Bacillati</taxon>
        <taxon>Actinomycetota</taxon>
        <taxon>Actinomycetes</taxon>
        <taxon>marine Actinobacteria clade</taxon>
        <taxon>environmental samples</taxon>
    </lineage>
</organism>
<dbReference type="PANTHER" id="PTHR10746">
    <property type="entry name" value="50S RIBOSOMAL PROTEIN L4"/>
    <property type="match status" value="1"/>
</dbReference>
<feature type="compositionally biased region" description="Low complexity" evidence="6">
    <location>
        <begin position="207"/>
        <end position="249"/>
    </location>
</feature>
<dbReference type="EMBL" id="KT007023">
    <property type="protein sequence ID" value="AKQ03847.1"/>
    <property type="molecule type" value="Genomic_DNA"/>
</dbReference>
<keyword evidence="3 5" id="KW-0687">Ribonucleoprotein</keyword>
<dbReference type="InterPro" id="IPR023574">
    <property type="entry name" value="Ribosomal_uL4_dom_sf"/>
</dbReference>
<evidence type="ECO:0000256" key="1">
    <source>
        <dbReference type="ARBA" id="ARBA00010528"/>
    </source>
</evidence>
<keyword evidence="5" id="KW-0694">RNA-binding</keyword>
<evidence type="ECO:0000256" key="3">
    <source>
        <dbReference type="ARBA" id="ARBA00023274"/>
    </source>
</evidence>
<keyword evidence="2 5" id="KW-0689">Ribosomal protein</keyword>
<evidence type="ECO:0000256" key="4">
    <source>
        <dbReference type="ARBA" id="ARBA00035244"/>
    </source>
</evidence>
<comment type="function">
    <text evidence="5">One of the primary rRNA binding proteins, this protein initially binds near the 5'-end of the 23S rRNA. It is important during the early stages of 50S assembly. It makes multiple contacts with different domains of the 23S rRNA in the assembled 50S subunit and ribosome.</text>
</comment>
<feature type="region of interest" description="Disordered" evidence="6">
    <location>
        <begin position="207"/>
        <end position="257"/>
    </location>
</feature>
<evidence type="ECO:0000256" key="5">
    <source>
        <dbReference type="HAMAP-Rule" id="MF_01328"/>
    </source>
</evidence>
<protein>
    <recommendedName>
        <fullName evidence="4 5">Large ribosomal subunit protein uL4</fullName>
    </recommendedName>
</protein>
<dbReference type="AlphaFoldDB" id="A0A0H4TBI8"/>
<comment type="function">
    <text evidence="5">Forms part of the polypeptide exit tunnel.</text>
</comment>
<comment type="similarity">
    <text evidence="1 5">Belongs to the universal ribosomal protein uL4 family.</text>
</comment>
<dbReference type="PANTHER" id="PTHR10746:SF6">
    <property type="entry name" value="LARGE RIBOSOMAL SUBUNIT PROTEIN UL4M"/>
    <property type="match status" value="1"/>
</dbReference>
<dbReference type="GO" id="GO:0019843">
    <property type="term" value="F:rRNA binding"/>
    <property type="evidence" value="ECO:0007669"/>
    <property type="project" value="UniProtKB-UniRule"/>
</dbReference>
<dbReference type="GO" id="GO:0005840">
    <property type="term" value="C:ribosome"/>
    <property type="evidence" value="ECO:0007669"/>
    <property type="project" value="UniProtKB-KW"/>
</dbReference>
<evidence type="ECO:0000256" key="6">
    <source>
        <dbReference type="SAM" id="MobiDB-lite"/>
    </source>
</evidence>
<dbReference type="InterPro" id="IPR013005">
    <property type="entry name" value="Ribosomal_uL4-like"/>
</dbReference>
<dbReference type="Pfam" id="PF00573">
    <property type="entry name" value="Ribosomal_L4"/>
    <property type="match status" value="1"/>
</dbReference>
<dbReference type="GO" id="GO:0003735">
    <property type="term" value="F:structural constituent of ribosome"/>
    <property type="evidence" value="ECO:0007669"/>
    <property type="project" value="InterPro"/>
</dbReference>
<sequence length="257" mass="26405">MATVPVLDAAGKEVGTRDLSAEVFEAKVSVPLMHQVVLAGMASIRRGTHKVKTRAEVSGGGRKPWRQKGTGRARQGSTRSPQWTGGGVAHGPLVRDHSMRVNKKMKRGALRGALTDSLHSNKLVLIKDLAFDEPKTKKAAELLDTLGLTGKVLLVLPSPSDTGAVEKSFRNLTGVRIAYARSLGVYELIAADKVVLTESALAVVEGAPAESAGGSSPAKSAPSTDDAGDDSPGAAAGATPPDGSAGATPDAKDGEDA</sequence>
<gene>
    <name evidence="5 7" type="primary">rplD</name>
</gene>
<dbReference type="HAMAP" id="MF_01328_B">
    <property type="entry name" value="Ribosomal_uL4_B"/>
    <property type="match status" value="1"/>
</dbReference>
<comment type="subunit">
    <text evidence="5">Part of the 50S ribosomal subunit.</text>
</comment>
<dbReference type="GO" id="GO:0006412">
    <property type="term" value="P:translation"/>
    <property type="evidence" value="ECO:0007669"/>
    <property type="project" value="UniProtKB-UniRule"/>
</dbReference>
<proteinExistence type="inferred from homology"/>
<keyword evidence="5" id="KW-0699">rRNA-binding</keyword>
<dbReference type="SUPFAM" id="SSF52166">
    <property type="entry name" value="Ribosomal protein L4"/>
    <property type="match status" value="1"/>
</dbReference>
<accession>A0A0H4TBI8</accession>
<dbReference type="InterPro" id="IPR002136">
    <property type="entry name" value="Ribosomal_uL4"/>
</dbReference>
<dbReference type="NCBIfam" id="TIGR03953">
    <property type="entry name" value="rplD_bact"/>
    <property type="match status" value="1"/>
</dbReference>
<dbReference type="GO" id="GO:1990904">
    <property type="term" value="C:ribonucleoprotein complex"/>
    <property type="evidence" value="ECO:0007669"/>
    <property type="project" value="UniProtKB-KW"/>
</dbReference>
<evidence type="ECO:0000256" key="2">
    <source>
        <dbReference type="ARBA" id="ARBA00022980"/>
    </source>
</evidence>
<dbReference type="Gene3D" id="3.40.1370.10">
    <property type="match status" value="1"/>
</dbReference>
<name>A0A0H4TBI8_9ACTN</name>